<keyword evidence="6 7" id="KW-0472">Membrane</keyword>
<dbReference type="AlphaFoldDB" id="A0A7W3U2W6"/>
<dbReference type="GO" id="GO:0005886">
    <property type="term" value="C:plasma membrane"/>
    <property type="evidence" value="ECO:0007669"/>
    <property type="project" value="UniProtKB-SubCell"/>
</dbReference>
<feature type="transmembrane region" description="Helical" evidence="7">
    <location>
        <begin position="219"/>
        <end position="243"/>
    </location>
</feature>
<feature type="transmembrane region" description="Helical" evidence="7">
    <location>
        <begin position="255"/>
        <end position="274"/>
    </location>
</feature>
<evidence type="ECO:0000256" key="1">
    <source>
        <dbReference type="ARBA" id="ARBA00004651"/>
    </source>
</evidence>
<keyword evidence="5 7" id="KW-1133">Transmembrane helix</keyword>
<keyword evidence="9" id="KW-1185">Reference proteome</keyword>
<evidence type="ECO:0000256" key="7">
    <source>
        <dbReference type="SAM" id="Phobius"/>
    </source>
</evidence>
<feature type="transmembrane region" description="Helical" evidence="7">
    <location>
        <begin position="88"/>
        <end position="109"/>
    </location>
</feature>
<evidence type="ECO:0000256" key="5">
    <source>
        <dbReference type="ARBA" id="ARBA00022989"/>
    </source>
</evidence>
<evidence type="ECO:0000256" key="2">
    <source>
        <dbReference type="ARBA" id="ARBA00006386"/>
    </source>
</evidence>
<comment type="similarity">
    <text evidence="2">Belongs to the UPF0718 family.</text>
</comment>
<feature type="transmembrane region" description="Helical" evidence="7">
    <location>
        <begin position="12"/>
        <end position="33"/>
    </location>
</feature>
<evidence type="ECO:0000256" key="3">
    <source>
        <dbReference type="ARBA" id="ARBA00022475"/>
    </source>
</evidence>
<dbReference type="Proteomes" id="UP000552587">
    <property type="component" value="Unassembled WGS sequence"/>
</dbReference>
<feature type="transmembrane region" description="Helical" evidence="7">
    <location>
        <begin position="116"/>
        <end position="139"/>
    </location>
</feature>
<dbReference type="RefSeq" id="WP_182668702.1">
    <property type="nucleotide sequence ID" value="NZ_JACHTE010000003.1"/>
</dbReference>
<keyword evidence="3" id="KW-1003">Cell membrane</keyword>
<evidence type="ECO:0000256" key="6">
    <source>
        <dbReference type="ARBA" id="ARBA00023136"/>
    </source>
</evidence>
<feature type="transmembrane region" description="Helical" evidence="7">
    <location>
        <begin position="54"/>
        <end position="76"/>
    </location>
</feature>
<reference evidence="8 9" key="1">
    <citation type="submission" date="2020-07" db="EMBL/GenBank/DDBJ databases">
        <authorList>
            <person name="Xu S."/>
            <person name="Li A."/>
        </authorList>
    </citation>
    <scope>NUCLEOTIDE SEQUENCE [LARGE SCALE GENOMIC DNA]</scope>
    <source>
        <strain evidence="8 9">SG-8</strain>
    </source>
</reference>
<dbReference type="Pfam" id="PF03773">
    <property type="entry name" value="ArsP_1"/>
    <property type="match status" value="1"/>
</dbReference>
<evidence type="ECO:0000256" key="4">
    <source>
        <dbReference type="ARBA" id="ARBA00022692"/>
    </source>
</evidence>
<dbReference type="InterPro" id="IPR053166">
    <property type="entry name" value="UPF0718_permease"/>
</dbReference>
<dbReference type="InterPro" id="IPR005524">
    <property type="entry name" value="DUF318"/>
</dbReference>
<sequence>MTDWLGEFTRFLVLDGALLIGLFLLVTWGVVLAQQRFPFQAQQGRLLGASGFKASFLASVGGVVTPFCSCSTIPALNGMLRAGVGFAPSFAFLVSSPVVNEGVFILLFLTHGAWPGLVFIATGLALTTVAGVVAARIGLGRHVAIMSTAPSGATFVGDASRPAWPGLAPASRFAWRAAREELRRTGPYLALGLLVGGLIYGAVPTHTLLTLVDALPLPALYLVCALVGLPLYISPVAALPIGLALLEKGFPGGPLVTFLVAAIGTSPPEVVLLFRMFRLPLVVAHTLTVLGCALLLGLIVALTL</sequence>
<evidence type="ECO:0000313" key="9">
    <source>
        <dbReference type="Proteomes" id="UP000552587"/>
    </source>
</evidence>
<gene>
    <name evidence="8" type="ORF">H4F99_05390</name>
</gene>
<organism evidence="8 9">
    <name type="scientific">Marilutibacter penaei</name>
    <dbReference type="NCBI Taxonomy" id="2759900"/>
    <lineage>
        <taxon>Bacteria</taxon>
        <taxon>Pseudomonadati</taxon>
        <taxon>Pseudomonadota</taxon>
        <taxon>Gammaproteobacteria</taxon>
        <taxon>Lysobacterales</taxon>
        <taxon>Lysobacteraceae</taxon>
        <taxon>Marilutibacter</taxon>
    </lineage>
</organism>
<accession>A0A7W3U2W6</accession>
<dbReference type="EMBL" id="JACHTE010000003">
    <property type="protein sequence ID" value="MBB1087922.1"/>
    <property type="molecule type" value="Genomic_DNA"/>
</dbReference>
<dbReference type="PANTHER" id="PTHR42775">
    <property type="entry name" value="PERMEASE RV2963-RELATED"/>
    <property type="match status" value="1"/>
</dbReference>
<evidence type="ECO:0000313" key="8">
    <source>
        <dbReference type="EMBL" id="MBB1087922.1"/>
    </source>
</evidence>
<comment type="caution">
    <text evidence="8">The sequence shown here is derived from an EMBL/GenBank/DDBJ whole genome shotgun (WGS) entry which is preliminary data.</text>
</comment>
<keyword evidence="4 7" id="KW-0812">Transmembrane</keyword>
<feature type="transmembrane region" description="Helical" evidence="7">
    <location>
        <begin position="281"/>
        <end position="302"/>
    </location>
</feature>
<protein>
    <submittedName>
        <fullName evidence="8">Permease</fullName>
    </submittedName>
</protein>
<comment type="subcellular location">
    <subcellularLocation>
        <location evidence="1">Cell membrane</location>
        <topology evidence="1">Multi-pass membrane protein</topology>
    </subcellularLocation>
</comment>
<dbReference type="PANTHER" id="PTHR42775:SF1">
    <property type="entry name" value="PERMEASE RV2963-RELATED"/>
    <property type="match status" value="1"/>
</dbReference>
<feature type="transmembrane region" description="Helical" evidence="7">
    <location>
        <begin position="188"/>
        <end position="212"/>
    </location>
</feature>
<name>A0A7W3U2W6_9GAMM</name>
<proteinExistence type="inferred from homology"/>